<dbReference type="Proteomes" id="UP000790709">
    <property type="component" value="Unassembled WGS sequence"/>
</dbReference>
<organism evidence="1 2">
    <name type="scientific">Leucogyrophana mollusca</name>
    <dbReference type="NCBI Taxonomy" id="85980"/>
    <lineage>
        <taxon>Eukaryota</taxon>
        <taxon>Fungi</taxon>
        <taxon>Dikarya</taxon>
        <taxon>Basidiomycota</taxon>
        <taxon>Agaricomycotina</taxon>
        <taxon>Agaricomycetes</taxon>
        <taxon>Agaricomycetidae</taxon>
        <taxon>Boletales</taxon>
        <taxon>Boletales incertae sedis</taxon>
        <taxon>Leucogyrophana</taxon>
    </lineage>
</organism>
<reference evidence="1" key="1">
    <citation type="journal article" date="2021" name="New Phytol.">
        <title>Evolutionary innovations through gain and loss of genes in the ectomycorrhizal Boletales.</title>
        <authorList>
            <person name="Wu G."/>
            <person name="Miyauchi S."/>
            <person name="Morin E."/>
            <person name="Kuo A."/>
            <person name="Drula E."/>
            <person name="Varga T."/>
            <person name="Kohler A."/>
            <person name="Feng B."/>
            <person name="Cao Y."/>
            <person name="Lipzen A."/>
            <person name="Daum C."/>
            <person name="Hundley H."/>
            <person name="Pangilinan J."/>
            <person name="Johnson J."/>
            <person name="Barry K."/>
            <person name="LaButti K."/>
            <person name="Ng V."/>
            <person name="Ahrendt S."/>
            <person name="Min B."/>
            <person name="Choi I.G."/>
            <person name="Park H."/>
            <person name="Plett J.M."/>
            <person name="Magnuson J."/>
            <person name="Spatafora J.W."/>
            <person name="Nagy L.G."/>
            <person name="Henrissat B."/>
            <person name="Grigoriev I.V."/>
            <person name="Yang Z.L."/>
            <person name="Xu J."/>
            <person name="Martin F.M."/>
        </authorList>
    </citation>
    <scope>NUCLEOTIDE SEQUENCE</scope>
    <source>
        <strain evidence="1">KUC20120723A-06</strain>
    </source>
</reference>
<proteinExistence type="predicted"/>
<sequence>MFYFPDTMSKWPWQRTVSPHFHDVDAESDAWFRSLGVLQPRSQTAFDRGNFGLLAALAYPKASREHFRTACDIMRVTFIIDEYTDIADAVATRQMVDIMIDALHNPDKPRAEGEVVLGELVRQFWVLAARSASAASQRHFLKEFPAYLRSLVTEAADRDTGNRRSIDGYMAIRRDTIGTRPVFMALELALELPDDVYYHPQVVALAGYISDIIILDNDIASYSREQATGDENHNIVTVAMHELGVDIGSAVAWAAGYHGELAGRFIGGLAGVPSWGAAIDAQLQVYLHGMANWARANSCWSFESGRYFGTRGREIQRTRLVPVLPKSRQDSDPCRGRDVVVPEVEM</sequence>
<accession>A0ACB8BI69</accession>
<name>A0ACB8BI69_9AGAM</name>
<gene>
    <name evidence="1" type="ORF">BV22DRAFT_1047446</name>
</gene>
<evidence type="ECO:0000313" key="2">
    <source>
        <dbReference type="Proteomes" id="UP000790709"/>
    </source>
</evidence>
<evidence type="ECO:0000313" key="1">
    <source>
        <dbReference type="EMBL" id="KAH7924497.1"/>
    </source>
</evidence>
<dbReference type="EMBL" id="MU266423">
    <property type="protein sequence ID" value="KAH7924497.1"/>
    <property type="molecule type" value="Genomic_DNA"/>
</dbReference>
<keyword evidence="2" id="KW-1185">Reference proteome</keyword>
<comment type="caution">
    <text evidence="1">The sequence shown here is derived from an EMBL/GenBank/DDBJ whole genome shotgun (WGS) entry which is preliminary data.</text>
</comment>
<protein>
    <submittedName>
        <fullName evidence="1">Terpenoid synthase</fullName>
    </submittedName>
</protein>